<feature type="domain" description="COPA/B TPR" evidence="1">
    <location>
        <begin position="28"/>
        <end position="111"/>
    </location>
</feature>
<dbReference type="Pfam" id="PF23953">
    <property type="entry name" value="TPR_COPA_B"/>
    <property type="match status" value="1"/>
</dbReference>
<accession>A0A3S5A4F4</accession>
<proteinExistence type="predicted"/>
<dbReference type="Gene3D" id="1.25.40.470">
    <property type="match status" value="1"/>
</dbReference>
<organism evidence="2 3">
    <name type="scientific">Protopolystoma xenopodis</name>
    <dbReference type="NCBI Taxonomy" id="117903"/>
    <lineage>
        <taxon>Eukaryota</taxon>
        <taxon>Metazoa</taxon>
        <taxon>Spiralia</taxon>
        <taxon>Lophotrochozoa</taxon>
        <taxon>Platyhelminthes</taxon>
        <taxon>Monogenea</taxon>
        <taxon>Polyopisthocotylea</taxon>
        <taxon>Polystomatidea</taxon>
        <taxon>Polystomatidae</taxon>
        <taxon>Protopolystoma</taxon>
    </lineage>
</organism>
<dbReference type="EMBL" id="CAAALY010042187">
    <property type="protein sequence ID" value="VEL19575.1"/>
    <property type="molecule type" value="Genomic_DNA"/>
</dbReference>
<reference evidence="2" key="1">
    <citation type="submission" date="2018-11" db="EMBL/GenBank/DDBJ databases">
        <authorList>
            <consortium name="Pathogen Informatics"/>
        </authorList>
    </citation>
    <scope>NUCLEOTIDE SEQUENCE</scope>
</reference>
<evidence type="ECO:0000313" key="3">
    <source>
        <dbReference type="Proteomes" id="UP000784294"/>
    </source>
</evidence>
<dbReference type="Proteomes" id="UP000784294">
    <property type="component" value="Unassembled WGS sequence"/>
</dbReference>
<evidence type="ECO:0000313" key="2">
    <source>
        <dbReference type="EMBL" id="VEL19575.1"/>
    </source>
</evidence>
<comment type="caution">
    <text evidence="2">The sequence shown here is derived from an EMBL/GenBank/DDBJ whole genome shotgun (WGS) entry which is preliminary data.</text>
</comment>
<keyword evidence="3" id="KW-1185">Reference proteome</keyword>
<dbReference type="OrthoDB" id="2150324at2759"/>
<name>A0A3S5A4F4_9PLAT</name>
<evidence type="ECO:0000259" key="1">
    <source>
        <dbReference type="Pfam" id="PF23953"/>
    </source>
</evidence>
<dbReference type="AlphaFoldDB" id="A0A3S5A4F4"/>
<dbReference type="InterPro" id="IPR056176">
    <property type="entry name" value="TPR_COPA_B"/>
</dbReference>
<gene>
    <name evidence="2" type="ORF">PXEA_LOCUS13015</name>
</gene>
<protein>
    <recommendedName>
        <fullName evidence="1">COPA/B TPR domain-containing protein</fullName>
    </recommendedName>
</protein>
<sequence length="252" mass="28660">MARANRVYLADRELNLISYGLQSTVLEYETAVMRGDFVCADNLLPNIPKDQRTKIAHFLERQGFRKQALRVTTDPDHKFDLAIQLKDLKAAHEIALEGDQESNESKWRQVGVPVSGLSQSLVSTRFFSGKSFLESFHGENGFHIQERHSHLLAIIYMDKLGQCLNRKLVNEIAFTCHDGASLTMPAKYLGMYQVTGLKLEITNSIAEYTGLGTFHKVFLALRPSCENKFEPALQGYRRRRPSIRPHILTLHT</sequence>